<dbReference type="Gene3D" id="3.90.1150.10">
    <property type="entry name" value="Aspartate Aminotransferase, domain 1"/>
    <property type="match status" value="1"/>
</dbReference>
<sequence>MLREALGDMACITHPGSYFAWLPLPDESRADRVANRLMNNNISVSTAEPFSTSLAVPQAIRVALGSVNITHLRTALLQVREAIESEQYR</sequence>
<gene>
    <name evidence="1" type="ORF">NCTC12998_06680</name>
</gene>
<dbReference type="SUPFAM" id="SSF53383">
    <property type="entry name" value="PLP-dependent transferases"/>
    <property type="match status" value="1"/>
</dbReference>
<name>A0A485CY55_RAOPL</name>
<dbReference type="EMBL" id="CAADJE010000036">
    <property type="protein sequence ID" value="VFS89235.1"/>
    <property type="molecule type" value="Genomic_DNA"/>
</dbReference>
<dbReference type="InterPro" id="IPR015424">
    <property type="entry name" value="PyrdxlP-dep_Trfase"/>
</dbReference>
<proteinExistence type="predicted"/>
<dbReference type="Proteomes" id="UP000345637">
    <property type="component" value="Unassembled WGS sequence"/>
</dbReference>
<protein>
    <recommendedName>
        <fullName evidence="3">2-aminoadipate transaminase</fullName>
    </recommendedName>
</protein>
<dbReference type="InterPro" id="IPR015422">
    <property type="entry name" value="PyrdxlP-dep_Trfase_small"/>
</dbReference>
<dbReference type="AlphaFoldDB" id="A0A485CY55"/>
<evidence type="ECO:0000313" key="1">
    <source>
        <dbReference type="EMBL" id="VFS89235.1"/>
    </source>
</evidence>
<reference evidence="1 2" key="1">
    <citation type="submission" date="2019-03" db="EMBL/GenBank/DDBJ databases">
        <authorList>
            <consortium name="Pathogen Informatics"/>
        </authorList>
    </citation>
    <scope>NUCLEOTIDE SEQUENCE [LARGE SCALE GENOMIC DNA]</scope>
    <source>
        <strain evidence="1 2">NCTC12998</strain>
    </source>
</reference>
<organism evidence="1 2">
    <name type="scientific">Raoultella planticola</name>
    <name type="common">Klebsiella planticola</name>
    <dbReference type="NCBI Taxonomy" id="575"/>
    <lineage>
        <taxon>Bacteria</taxon>
        <taxon>Pseudomonadati</taxon>
        <taxon>Pseudomonadota</taxon>
        <taxon>Gammaproteobacteria</taxon>
        <taxon>Enterobacterales</taxon>
        <taxon>Enterobacteriaceae</taxon>
        <taxon>Klebsiella/Raoultella group</taxon>
        <taxon>Raoultella</taxon>
    </lineage>
</organism>
<evidence type="ECO:0000313" key="2">
    <source>
        <dbReference type="Proteomes" id="UP000345637"/>
    </source>
</evidence>
<accession>A0A485CY55</accession>
<evidence type="ECO:0008006" key="3">
    <source>
        <dbReference type="Google" id="ProtNLM"/>
    </source>
</evidence>